<comment type="function">
    <text evidence="7">Catalyzes the specific phosphorylation of the 3-hydroxyl group of shikimic acid using ATP as a cosubstrate.</text>
</comment>
<dbReference type="SUPFAM" id="SSF52540">
    <property type="entry name" value="P-loop containing nucleoside triphosphate hydrolases"/>
    <property type="match status" value="1"/>
</dbReference>
<comment type="pathway">
    <text evidence="7">Metabolic intermediate biosynthesis; chorismate biosynthesis; chorismate from D-erythrose 4-phosphate and phosphoenolpyruvate: step 5/7.</text>
</comment>
<comment type="subunit">
    <text evidence="7">Monomer.</text>
</comment>
<dbReference type="InterPro" id="IPR031322">
    <property type="entry name" value="Shikimate/glucono_kinase"/>
</dbReference>
<dbReference type="GO" id="GO:0009423">
    <property type="term" value="P:chorismate biosynthetic process"/>
    <property type="evidence" value="ECO:0007669"/>
    <property type="project" value="UniProtKB-UniRule"/>
</dbReference>
<evidence type="ECO:0000256" key="4">
    <source>
        <dbReference type="ARBA" id="ARBA00022777"/>
    </source>
</evidence>
<dbReference type="UniPathway" id="UPA00053">
    <property type="reaction ID" value="UER00088"/>
</dbReference>
<feature type="binding site" evidence="7">
    <location>
        <position position="35"/>
    </location>
    <ligand>
        <name>substrate</name>
    </ligand>
</feature>
<feature type="binding site" evidence="7">
    <location>
        <position position="80"/>
    </location>
    <ligand>
        <name>substrate</name>
    </ligand>
</feature>
<dbReference type="HAMAP" id="MF_00109">
    <property type="entry name" value="Shikimate_kinase"/>
    <property type="match status" value="1"/>
</dbReference>
<dbReference type="EC" id="2.7.1.71" evidence="7"/>
<keyword evidence="5 7" id="KW-0067">ATP-binding</keyword>
<dbReference type="CDD" id="cd00464">
    <property type="entry name" value="SK"/>
    <property type="match status" value="1"/>
</dbReference>
<protein>
    <recommendedName>
        <fullName evidence="7">Shikimate kinase</fullName>
        <shortName evidence="7">SK</shortName>
        <ecNumber evidence="7">2.7.1.71</ecNumber>
    </recommendedName>
</protein>
<dbReference type="GO" id="GO:0004765">
    <property type="term" value="F:shikimate kinase activity"/>
    <property type="evidence" value="ECO:0007669"/>
    <property type="project" value="UniProtKB-UniRule"/>
</dbReference>
<dbReference type="AlphaFoldDB" id="A0A1K1LVC5"/>
<evidence type="ECO:0000256" key="5">
    <source>
        <dbReference type="ARBA" id="ARBA00022840"/>
    </source>
</evidence>
<dbReference type="PANTHER" id="PTHR21087:SF16">
    <property type="entry name" value="SHIKIMATE KINASE 1, CHLOROPLASTIC"/>
    <property type="match status" value="1"/>
</dbReference>
<evidence type="ECO:0000256" key="7">
    <source>
        <dbReference type="HAMAP-Rule" id="MF_00109"/>
    </source>
</evidence>
<keyword evidence="7" id="KW-0460">Magnesium</keyword>
<evidence type="ECO:0000313" key="8">
    <source>
        <dbReference type="EMBL" id="SFW13622.1"/>
    </source>
</evidence>
<comment type="similarity">
    <text evidence="7">Belongs to the shikimate kinase family.</text>
</comment>
<dbReference type="GO" id="GO:0008652">
    <property type="term" value="P:amino acid biosynthetic process"/>
    <property type="evidence" value="ECO:0007669"/>
    <property type="project" value="UniProtKB-KW"/>
</dbReference>
<dbReference type="Gene3D" id="3.40.50.300">
    <property type="entry name" value="P-loop containing nucleotide triphosphate hydrolases"/>
    <property type="match status" value="1"/>
</dbReference>
<dbReference type="PRINTS" id="PR01100">
    <property type="entry name" value="SHIKIMTKNASE"/>
</dbReference>
<feature type="binding site" evidence="7">
    <location>
        <position position="17"/>
    </location>
    <ligand>
        <name>Mg(2+)</name>
        <dbReference type="ChEBI" id="CHEBI:18420"/>
    </ligand>
</feature>
<reference evidence="8 9" key="1">
    <citation type="submission" date="2016-11" db="EMBL/GenBank/DDBJ databases">
        <authorList>
            <person name="Jaros S."/>
            <person name="Januszkiewicz K."/>
            <person name="Wedrychowicz H."/>
        </authorList>
    </citation>
    <scope>NUCLEOTIDE SEQUENCE [LARGE SCALE GENOMIC DNA]</scope>
    <source>
        <strain evidence="8 9">YL228</strain>
    </source>
</reference>
<dbReference type="GO" id="GO:0005829">
    <property type="term" value="C:cytosol"/>
    <property type="evidence" value="ECO:0007669"/>
    <property type="project" value="TreeGrafter"/>
</dbReference>
<comment type="subcellular location">
    <subcellularLocation>
        <location evidence="7">Cytoplasm</location>
    </subcellularLocation>
</comment>
<dbReference type="InterPro" id="IPR000623">
    <property type="entry name" value="Shikimate_kinase/TSH1"/>
</dbReference>
<keyword evidence="2 7" id="KW-0808">Transferase</keyword>
<dbReference type="PANTHER" id="PTHR21087">
    <property type="entry name" value="SHIKIMATE KINASE"/>
    <property type="match status" value="1"/>
</dbReference>
<keyword evidence="7" id="KW-0479">Metal-binding</keyword>
<dbReference type="EMBL" id="FPIP01000001">
    <property type="protein sequence ID" value="SFW13622.1"/>
    <property type="molecule type" value="Genomic_DNA"/>
</dbReference>
<evidence type="ECO:0000313" key="9">
    <source>
        <dbReference type="Proteomes" id="UP000183461"/>
    </source>
</evidence>
<keyword evidence="6 7" id="KW-0057">Aromatic amino acid biosynthesis</keyword>
<organism evidence="8 9">
    <name type="scientific">Ruminococcus flavefaciens</name>
    <dbReference type="NCBI Taxonomy" id="1265"/>
    <lineage>
        <taxon>Bacteria</taxon>
        <taxon>Bacillati</taxon>
        <taxon>Bacillota</taxon>
        <taxon>Clostridia</taxon>
        <taxon>Eubacteriales</taxon>
        <taxon>Oscillospiraceae</taxon>
        <taxon>Ruminococcus</taxon>
    </lineage>
</organism>
<dbReference type="GO" id="GO:0000287">
    <property type="term" value="F:magnesium ion binding"/>
    <property type="evidence" value="ECO:0007669"/>
    <property type="project" value="UniProtKB-UniRule"/>
</dbReference>
<evidence type="ECO:0000256" key="2">
    <source>
        <dbReference type="ARBA" id="ARBA00022679"/>
    </source>
</evidence>
<evidence type="ECO:0000256" key="6">
    <source>
        <dbReference type="ARBA" id="ARBA00023141"/>
    </source>
</evidence>
<keyword evidence="1 7" id="KW-0028">Amino-acid biosynthesis</keyword>
<dbReference type="Pfam" id="PF01202">
    <property type="entry name" value="SKI"/>
    <property type="match status" value="1"/>
</dbReference>
<feature type="binding site" evidence="7">
    <location>
        <position position="118"/>
    </location>
    <ligand>
        <name>ATP</name>
        <dbReference type="ChEBI" id="CHEBI:30616"/>
    </ligand>
</feature>
<accession>A0A1K1LVC5</accession>
<dbReference type="Proteomes" id="UP000183461">
    <property type="component" value="Unassembled WGS sequence"/>
</dbReference>
<proteinExistence type="inferred from homology"/>
<dbReference type="RefSeq" id="WP_072299100.1">
    <property type="nucleotide sequence ID" value="NZ_FPIP01000001.1"/>
</dbReference>
<comment type="catalytic activity">
    <reaction evidence="7">
        <text>shikimate + ATP = 3-phosphoshikimate + ADP + H(+)</text>
        <dbReference type="Rhea" id="RHEA:13121"/>
        <dbReference type="ChEBI" id="CHEBI:15378"/>
        <dbReference type="ChEBI" id="CHEBI:30616"/>
        <dbReference type="ChEBI" id="CHEBI:36208"/>
        <dbReference type="ChEBI" id="CHEBI:145989"/>
        <dbReference type="ChEBI" id="CHEBI:456216"/>
        <dbReference type="EC" id="2.7.1.71"/>
    </reaction>
</comment>
<keyword evidence="7" id="KW-0963">Cytoplasm</keyword>
<dbReference type="GO" id="GO:0005524">
    <property type="term" value="F:ATP binding"/>
    <property type="evidence" value="ECO:0007669"/>
    <property type="project" value="UniProtKB-UniRule"/>
</dbReference>
<keyword evidence="4 7" id="KW-0418">Kinase</keyword>
<feature type="binding site" evidence="7">
    <location>
        <begin position="13"/>
        <end position="18"/>
    </location>
    <ligand>
        <name>ATP</name>
        <dbReference type="ChEBI" id="CHEBI:30616"/>
    </ligand>
</feature>
<dbReference type="GO" id="GO:0009073">
    <property type="term" value="P:aromatic amino acid family biosynthetic process"/>
    <property type="evidence" value="ECO:0007669"/>
    <property type="project" value="UniProtKB-KW"/>
</dbReference>
<dbReference type="InterPro" id="IPR027417">
    <property type="entry name" value="P-loop_NTPase"/>
</dbReference>
<gene>
    <name evidence="7" type="primary">aroK</name>
    <name evidence="8" type="ORF">SAMN02910280_0705</name>
</gene>
<evidence type="ECO:0000256" key="3">
    <source>
        <dbReference type="ARBA" id="ARBA00022741"/>
    </source>
</evidence>
<comment type="caution">
    <text evidence="7">Lacks conserved residue(s) required for the propagation of feature annotation.</text>
</comment>
<keyword evidence="3 7" id="KW-0547">Nucleotide-binding</keyword>
<sequence length="169" mass="18683">MNGKNIILIGMPAVGKSTVGVILAKLLGYSFVDTDLVIQKSEGKLLKNIIAKKGIDGFIETENRILSKLDTVNSVISTGGSVIYGDEAMKNLSRNGIVIYLKLDYNKLKYRLHNIKNRGVVIREGQSLSSLYRERAPLYEKYADIIIDENGCSIEKTVNKIMDSLDSAL</sequence>
<feature type="binding site" evidence="7">
    <location>
        <position position="135"/>
    </location>
    <ligand>
        <name>substrate</name>
    </ligand>
</feature>
<name>A0A1K1LVC5_RUMFL</name>
<comment type="cofactor">
    <cofactor evidence="7">
        <name>Mg(2+)</name>
        <dbReference type="ChEBI" id="CHEBI:18420"/>
    </cofactor>
    <text evidence="7">Binds 1 Mg(2+) ion per subunit.</text>
</comment>
<evidence type="ECO:0000256" key="1">
    <source>
        <dbReference type="ARBA" id="ARBA00022605"/>
    </source>
</evidence>